<dbReference type="InterPro" id="IPR001173">
    <property type="entry name" value="Glyco_trans_2-like"/>
</dbReference>
<feature type="domain" description="Glycosyltransferase 2-like" evidence="4">
    <location>
        <begin position="13"/>
        <end position="194"/>
    </location>
</feature>
<keyword evidence="5" id="KW-0378">Hydrolase</keyword>
<dbReference type="AlphaFoldDB" id="A0A101JPL4"/>
<dbReference type="InterPro" id="IPR029044">
    <property type="entry name" value="Nucleotide-diphossugar_trans"/>
</dbReference>
<evidence type="ECO:0000313" key="5">
    <source>
        <dbReference type="EMBL" id="KUL30677.1"/>
    </source>
</evidence>
<dbReference type="SUPFAM" id="SSF53448">
    <property type="entry name" value="Nucleotide-diphospho-sugar transferases"/>
    <property type="match status" value="1"/>
</dbReference>
<comment type="similarity">
    <text evidence="1">Belongs to the glycosyltransferase 2 family.</text>
</comment>
<dbReference type="Pfam" id="PF00535">
    <property type="entry name" value="Glycos_transf_2"/>
    <property type="match status" value="1"/>
</dbReference>
<dbReference type="GO" id="GO:0016787">
    <property type="term" value="F:hydrolase activity"/>
    <property type="evidence" value="ECO:0007669"/>
    <property type="project" value="UniProtKB-KW"/>
</dbReference>
<dbReference type="Proteomes" id="UP000053937">
    <property type="component" value="Unassembled WGS sequence"/>
</dbReference>
<dbReference type="CDD" id="cd04186">
    <property type="entry name" value="GT_2_like_c"/>
    <property type="match status" value="1"/>
</dbReference>
<comment type="caution">
    <text evidence="5">The sequence shown here is derived from an EMBL/GenBank/DDBJ whole genome shotgun (WGS) entry which is preliminary data.</text>
</comment>
<keyword evidence="3" id="KW-0808">Transferase</keyword>
<evidence type="ECO:0000259" key="4">
    <source>
        <dbReference type="Pfam" id="PF00535"/>
    </source>
</evidence>
<sequence>MRDALQLLPPVDIIIPHYRGEEHLERCLLSLLNTRYPSMGIVVVDNASQTSGLQELIGKFAGVRLLALPQNRGYSGGCNAGFSATKAEFLVFMNDDTRHDPNWLEPLVTAARRDGCVAALQPKILSLRELEKGNNRFDYAGAAGGMLDRLGYPWCYGRTFSGVETDNGRYDSPRNIFWASGVAMFVRRSVFDELGGFDDSFFMHMEEIDLSWRMQLAGYKVRSVPSSVVYHEGAASLAYGSPEKTYYNHRNNLRMMLRNMSVGSLMVAFSARLLLEPAAAMFYLTKGRRGFRNAFAVLKAFRDVLLELPETLRGRERVQASRKRSDKELFKGLPFSIFFAWRQSFFYHVGQDGLC</sequence>
<organism evidence="5 6">
    <name type="scientific">Chlorobium limicola</name>
    <dbReference type="NCBI Taxonomy" id="1092"/>
    <lineage>
        <taxon>Bacteria</taxon>
        <taxon>Pseudomonadati</taxon>
        <taxon>Chlorobiota</taxon>
        <taxon>Chlorobiia</taxon>
        <taxon>Chlorobiales</taxon>
        <taxon>Chlorobiaceae</taxon>
        <taxon>Chlorobium/Pelodictyon group</taxon>
        <taxon>Chlorobium</taxon>
    </lineage>
</organism>
<reference evidence="5 6" key="1">
    <citation type="submission" date="2015-10" db="EMBL/GenBank/DDBJ databases">
        <title>Draft Genome Sequence of Chlorobium limicola strain Frasassi Growing under Artificial Lighting in the Frasassi Cave System.</title>
        <authorList>
            <person name="Mansor M."/>
            <person name="Macalady J."/>
        </authorList>
    </citation>
    <scope>NUCLEOTIDE SEQUENCE [LARGE SCALE GENOMIC DNA]</scope>
    <source>
        <strain evidence="5 6">Frasassi</strain>
    </source>
</reference>
<dbReference type="Gene3D" id="3.90.550.10">
    <property type="entry name" value="Spore Coat Polysaccharide Biosynthesis Protein SpsA, Chain A"/>
    <property type="match status" value="1"/>
</dbReference>
<keyword evidence="6" id="KW-1185">Reference proteome</keyword>
<dbReference type="EMBL" id="LMBR01000080">
    <property type="protein sequence ID" value="KUL30677.1"/>
    <property type="molecule type" value="Genomic_DNA"/>
</dbReference>
<gene>
    <name evidence="5" type="ORF">ASB62_03535</name>
</gene>
<evidence type="ECO:0000256" key="2">
    <source>
        <dbReference type="ARBA" id="ARBA00022676"/>
    </source>
</evidence>
<evidence type="ECO:0000313" key="6">
    <source>
        <dbReference type="Proteomes" id="UP000053937"/>
    </source>
</evidence>
<name>A0A101JPL4_CHLLI</name>
<dbReference type="OrthoDB" id="9771846at2"/>
<dbReference type="GO" id="GO:0016757">
    <property type="term" value="F:glycosyltransferase activity"/>
    <property type="evidence" value="ECO:0007669"/>
    <property type="project" value="UniProtKB-KW"/>
</dbReference>
<protein>
    <submittedName>
        <fullName evidence="5">Glycosyl hydrolase</fullName>
    </submittedName>
</protein>
<dbReference type="PANTHER" id="PTHR43179">
    <property type="entry name" value="RHAMNOSYLTRANSFERASE WBBL"/>
    <property type="match status" value="1"/>
</dbReference>
<dbReference type="PANTHER" id="PTHR43179:SF12">
    <property type="entry name" value="GALACTOFURANOSYLTRANSFERASE GLFT2"/>
    <property type="match status" value="1"/>
</dbReference>
<accession>A0A101JPL4</accession>
<evidence type="ECO:0000256" key="1">
    <source>
        <dbReference type="ARBA" id="ARBA00006739"/>
    </source>
</evidence>
<dbReference type="RefSeq" id="WP_059138652.1">
    <property type="nucleotide sequence ID" value="NZ_LMBR01000080.1"/>
</dbReference>
<keyword evidence="2" id="KW-0328">Glycosyltransferase</keyword>
<evidence type="ECO:0000256" key="3">
    <source>
        <dbReference type="ARBA" id="ARBA00022679"/>
    </source>
</evidence>
<proteinExistence type="inferred from homology"/>